<comment type="caution">
    <text evidence="5">The sequence shown here is derived from an EMBL/GenBank/DDBJ whole genome shotgun (WGS) entry which is preliminary data.</text>
</comment>
<evidence type="ECO:0000256" key="2">
    <source>
        <dbReference type="ARBA" id="ARBA00022741"/>
    </source>
</evidence>
<organism evidence="5 6">
    <name type="scientific">Billgrantia zhangzhouensis</name>
    <dbReference type="NCBI Taxonomy" id="2733481"/>
    <lineage>
        <taxon>Bacteria</taxon>
        <taxon>Pseudomonadati</taxon>
        <taxon>Pseudomonadota</taxon>
        <taxon>Gammaproteobacteria</taxon>
        <taxon>Oceanospirillales</taxon>
        <taxon>Halomonadaceae</taxon>
        <taxon>Billgrantia</taxon>
    </lineage>
</organism>
<reference evidence="5 6" key="1">
    <citation type="journal article" date="2021" name="Front. Microbiol.">
        <title>Aerobic Denitrification and Heterotrophic Sulfur Oxidation in the Genus Halomonas Revealed by Six Novel Species Characterizations and Genome-Based Analysis.</title>
        <authorList>
            <person name="Wang L."/>
            <person name="Shao Z."/>
        </authorList>
    </citation>
    <scope>NUCLEOTIDE SEQUENCE [LARGE SCALE GENOMIC DNA]</scope>
    <source>
        <strain evidence="5 6">MCCC 1A11036</strain>
    </source>
</reference>
<dbReference type="InterPro" id="IPR005479">
    <property type="entry name" value="CPAse_ATP-bd"/>
</dbReference>
<dbReference type="SUPFAM" id="SSF52440">
    <property type="entry name" value="PreATP-grasp domain"/>
    <property type="match status" value="1"/>
</dbReference>
<dbReference type="PANTHER" id="PTHR48095">
    <property type="entry name" value="PYRUVATE CARBOXYLASE SUBUNIT A"/>
    <property type="match status" value="1"/>
</dbReference>
<keyword evidence="3" id="KW-0067">ATP-binding</keyword>
<dbReference type="Pfam" id="PF02786">
    <property type="entry name" value="CPSase_L_D2"/>
    <property type="match status" value="1"/>
</dbReference>
<protein>
    <recommendedName>
        <fullName evidence="4">Biotin carboxylation domain-containing protein</fullName>
    </recommendedName>
</protein>
<dbReference type="RefSeq" id="WP_234273157.1">
    <property type="nucleotide sequence ID" value="NZ_JABFTT010000004.1"/>
</dbReference>
<dbReference type="SUPFAM" id="SSF56059">
    <property type="entry name" value="Glutathione synthetase ATP-binding domain-like"/>
    <property type="match status" value="1"/>
</dbReference>
<dbReference type="InterPro" id="IPR016185">
    <property type="entry name" value="PreATP-grasp_dom_sf"/>
</dbReference>
<dbReference type="InterPro" id="IPR011764">
    <property type="entry name" value="Biotin_carboxylation_dom"/>
</dbReference>
<gene>
    <name evidence="5" type="ORF">HOP51_06585</name>
</gene>
<evidence type="ECO:0000259" key="4">
    <source>
        <dbReference type="PROSITE" id="PS50979"/>
    </source>
</evidence>
<dbReference type="Gene3D" id="3.30.470.20">
    <property type="entry name" value="ATP-grasp fold, B domain"/>
    <property type="match status" value="1"/>
</dbReference>
<evidence type="ECO:0000313" key="5">
    <source>
        <dbReference type="EMBL" id="MCE8019784.1"/>
    </source>
</evidence>
<dbReference type="InterPro" id="IPR051602">
    <property type="entry name" value="ACC_Biotin_Carboxylase"/>
</dbReference>
<evidence type="ECO:0000313" key="6">
    <source>
        <dbReference type="Proteomes" id="UP001320122"/>
    </source>
</evidence>
<keyword evidence="6" id="KW-1185">Reference proteome</keyword>
<feature type="domain" description="Biotin carboxylation" evidence="4">
    <location>
        <begin position="1"/>
        <end position="345"/>
    </location>
</feature>
<accession>A0ABS9ADH4</accession>
<dbReference type="PANTHER" id="PTHR48095:SF2">
    <property type="entry name" value="BIOTIN CARBOXYLASE, CHLOROPLASTIC"/>
    <property type="match status" value="1"/>
</dbReference>
<name>A0ABS9ADH4_9GAMM</name>
<keyword evidence="1" id="KW-0436">Ligase</keyword>
<keyword evidence="2" id="KW-0547">Nucleotide-binding</keyword>
<sequence length="345" mass="36837">MKTSFHAITADDQGHVGGADGESRSLHGAYDDVLRQGRWRGVMLAGSGLAALRAGQACTELELAWHDSGGAMDEALVERARRWGCDALHPGEATAEEQWHLARCSSRSGLAFIGPRESLIAAMCDDDAARQLMREAGLPLGEMSEQALRVHLPVLADNRGQALALVEHQLLGAAFAMAPSERLTPEQRAYLGQLAVQGARFLGLVGLATLSFSLAENRLGFVGMRPGLTGYEGLAEVLTGLDLAVEQIRLVAGERLRRPRVGHMGHGPGRPGQARWRLLMPGGGQLGGGPGVRLDRPTPEVGEAEMRLLIWGRDGTEARRREHRALTEWYGCPAGISGDDDGAGG</sequence>
<evidence type="ECO:0000256" key="1">
    <source>
        <dbReference type="ARBA" id="ARBA00022598"/>
    </source>
</evidence>
<dbReference type="EMBL" id="JABFTT010000004">
    <property type="protein sequence ID" value="MCE8019784.1"/>
    <property type="molecule type" value="Genomic_DNA"/>
</dbReference>
<dbReference type="PROSITE" id="PS50979">
    <property type="entry name" value="BC"/>
    <property type="match status" value="1"/>
</dbReference>
<evidence type="ECO:0000256" key="3">
    <source>
        <dbReference type="ARBA" id="ARBA00022840"/>
    </source>
</evidence>
<proteinExistence type="predicted"/>
<dbReference type="Proteomes" id="UP001320122">
    <property type="component" value="Unassembled WGS sequence"/>
</dbReference>